<accession>X6P6M1</accession>
<sequence length="187" mass="22074">MFFLRFFRTILEHTFLFQKKKETQRSWFLVVYVTVIMQWLSTFGIFAAYLWDEGVADSTDMQSKWKRALHILIGMVSVFLLWAYVYDQLIVVTASAAAVEINKSRLESCNHSYLWCVKFSWLYTLNVWLHVAMIFVATCAISVTTGFSDQLQVLQFIFLDVIYLQTYTNNIFLKITSLFDMNEMKKK</sequence>
<keyword evidence="1" id="KW-1133">Transmembrane helix</keyword>
<organism evidence="2 3">
    <name type="scientific">Reticulomyxa filosa</name>
    <dbReference type="NCBI Taxonomy" id="46433"/>
    <lineage>
        <taxon>Eukaryota</taxon>
        <taxon>Sar</taxon>
        <taxon>Rhizaria</taxon>
        <taxon>Retaria</taxon>
        <taxon>Foraminifera</taxon>
        <taxon>Monothalamids</taxon>
        <taxon>Reticulomyxidae</taxon>
        <taxon>Reticulomyxa</taxon>
    </lineage>
</organism>
<name>X6P6M1_RETFI</name>
<keyword evidence="3" id="KW-1185">Reference proteome</keyword>
<reference evidence="2 3" key="1">
    <citation type="journal article" date="2013" name="Curr. Biol.">
        <title>The Genome of the Foraminiferan Reticulomyxa filosa.</title>
        <authorList>
            <person name="Glockner G."/>
            <person name="Hulsmann N."/>
            <person name="Schleicher M."/>
            <person name="Noegel A.A."/>
            <person name="Eichinger L."/>
            <person name="Gallinger C."/>
            <person name="Pawlowski J."/>
            <person name="Sierra R."/>
            <person name="Euteneuer U."/>
            <person name="Pillet L."/>
            <person name="Moustafa A."/>
            <person name="Platzer M."/>
            <person name="Groth M."/>
            <person name="Szafranski K."/>
            <person name="Schliwa M."/>
        </authorList>
    </citation>
    <scope>NUCLEOTIDE SEQUENCE [LARGE SCALE GENOMIC DNA]</scope>
</reference>
<feature type="transmembrane region" description="Helical" evidence="1">
    <location>
        <begin position="71"/>
        <end position="99"/>
    </location>
</feature>
<dbReference type="AlphaFoldDB" id="X6P6M1"/>
<dbReference type="Proteomes" id="UP000023152">
    <property type="component" value="Unassembled WGS sequence"/>
</dbReference>
<gene>
    <name evidence="2" type="ORF">RFI_03368</name>
</gene>
<feature type="transmembrane region" description="Helical" evidence="1">
    <location>
        <begin position="27"/>
        <end position="51"/>
    </location>
</feature>
<comment type="caution">
    <text evidence="2">The sequence shown here is derived from an EMBL/GenBank/DDBJ whole genome shotgun (WGS) entry which is preliminary data.</text>
</comment>
<keyword evidence="1" id="KW-0472">Membrane</keyword>
<evidence type="ECO:0000313" key="3">
    <source>
        <dbReference type="Proteomes" id="UP000023152"/>
    </source>
</evidence>
<feature type="non-terminal residue" evidence="2">
    <location>
        <position position="187"/>
    </location>
</feature>
<evidence type="ECO:0000256" key="1">
    <source>
        <dbReference type="SAM" id="Phobius"/>
    </source>
</evidence>
<feature type="transmembrane region" description="Helical" evidence="1">
    <location>
        <begin position="156"/>
        <end position="179"/>
    </location>
</feature>
<feature type="transmembrane region" description="Helical" evidence="1">
    <location>
        <begin position="120"/>
        <end position="144"/>
    </location>
</feature>
<keyword evidence="1" id="KW-0812">Transmembrane</keyword>
<protein>
    <submittedName>
        <fullName evidence="2">Uncharacterized protein</fullName>
    </submittedName>
</protein>
<evidence type="ECO:0000313" key="2">
    <source>
        <dbReference type="EMBL" id="ETO33734.1"/>
    </source>
</evidence>
<dbReference type="EMBL" id="ASPP01003166">
    <property type="protein sequence ID" value="ETO33734.1"/>
    <property type="molecule type" value="Genomic_DNA"/>
</dbReference>
<proteinExistence type="predicted"/>